<dbReference type="InterPro" id="IPR053861">
    <property type="entry name" value="Phage_Mu_Gp45_N"/>
</dbReference>
<reference evidence="2 3" key="1">
    <citation type="submission" date="2021-01" db="EMBL/GenBank/DDBJ databases">
        <title>Brevundimonas vitis sp. nov., an bacterium isolated from grape (Vitis vinifera).</title>
        <authorList>
            <person name="Jiang L."/>
            <person name="Lee J."/>
        </authorList>
    </citation>
    <scope>NUCLEOTIDE SEQUENCE [LARGE SCALE GENOMIC DNA]</scope>
    <source>
        <strain evidence="2 3">GRTSA-9</strain>
    </source>
</reference>
<proteinExistence type="predicted"/>
<accession>A0ABX7BVY4</accession>
<organism evidence="2 3">
    <name type="scientific">Brevundimonas vitisensis</name>
    <dbReference type="NCBI Taxonomy" id="2800818"/>
    <lineage>
        <taxon>Bacteria</taxon>
        <taxon>Pseudomonadati</taxon>
        <taxon>Pseudomonadota</taxon>
        <taxon>Alphaproteobacteria</taxon>
        <taxon>Caulobacterales</taxon>
        <taxon>Caulobacteraceae</taxon>
        <taxon>Brevundimonas</taxon>
    </lineage>
</organism>
<gene>
    <name evidence="2" type="ORF">JIP62_06150</name>
</gene>
<evidence type="ECO:0000313" key="3">
    <source>
        <dbReference type="Proteomes" id="UP000595448"/>
    </source>
</evidence>
<evidence type="ECO:0000313" key="2">
    <source>
        <dbReference type="EMBL" id="QQQ19665.1"/>
    </source>
</evidence>
<dbReference type="Proteomes" id="UP000595448">
    <property type="component" value="Chromosome"/>
</dbReference>
<dbReference type="Pfam" id="PF06890">
    <property type="entry name" value="Phage_Mu_Gp45"/>
    <property type="match status" value="1"/>
</dbReference>
<keyword evidence="3" id="KW-1185">Reference proteome</keyword>
<dbReference type="EMBL" id="CP067977">
    <property type="protein sequence ID" value="QQQ19665.1"/>
    <property type="molecule type" value="Genomic_DNA"/>
</dbReference>
<protein>
    <submittedName>
        <fullName evidence="2">Phage baseplate assembly protein</fullName>
    </submittedName>
</protein>
<dbReference type="NCBIfam" id="TIGR01644">
    <property type="entry name" value="phage_P2_V"/>
    <property type="match status" value="1"/>
</dbReference>
<evidence type="ECO:0000259" key="1">
    <source>
        <dbReference type="Pfam" id="PF06890"/>
    </source>
</evidence>
<name>A0ABX7BVY4_9CAUL</name>
<dbReference type="RefSeq" id="WP_201104016.1">
    <property type="nucleotide sequence ID" value="NZ_CP067977.1"/>
</dbReference>
<feature type="domain" description="Bacteriophage Mu Gp45 N-terminal" evidence="1">
    <location>
        <begin position="17"/>
        <end position="84"/>
    </location>
</feature>
<sequence length="181" mass="18903">MKGMATLRARFARSVGRFLLTLVDDSGPVQRLQGEVLDGEVLDRVERVQDYGLSSRPAPGAEGILIAVAGSRGQGVVVGLGDRRVRIALIEGEVALHDDLGQVVHLTRDGIRVASPIRVEIEAPEIGLSATTEMTLASPKIVLAADEVLLGGEGGTKAIARHDDAVVAGKVVATSAKVKAQ</sequence>
<dbReference type="InterPro" id="IPR013046">
    <property type="entry name" value="GpV/Gp45"/>
</dbReference>